<feature type="transmembrane region" description="Helical" evidence="2">
    <location>
        <begin position="20"/>
        <end position="37"/>
    </location>
</feature>
<reference evidence="3 4" key="1">
    <citation type="submission" date="2022-03" db="EMBL/GenBank/DDBJ databases">
        <authorList>
            <person name="Macdonald S."/>
            <person name="Ahmed S."/>
            <person name="Newling K."/>
        </authorList>
    </citation>
    <scope>NUCLEOTIDE SEQUENCE [LARGE SCALE GENOMIC DNA]</scope>
</reference>
<keyword evidence="4" id="KW-1185">Reference proteome</keyword>
<feature type="compositionally biased region" description="Basic and acidic residues" evidence="1">
    <location>
        <begin position="78"/>
        <end position="91"/>
    </location>
</feature>
<keyword evidence="2" id="KW-1133">Transmembrane helix</keyword>
<gene>
    <name evidence="3" type="ORF">ERUC_LOCUS18110</name>
</gene>
<proteinExistence type="predicted"/>
<dbReference type="EMBL" id="CAKOAT010167378">
    <property type="protein sequence ID" value="CAH8350817.1"/>
    <property type="molecule type" value="Genomic_DNA"/>
</dbReference>
<sequence length="91" mass="10272">MCCDLILRWDPLFTRWEGSVVGSVIEVFLPWVLSLLFSRDNMWLKSDVLKNLILGTVAEKLGKTPAQIVGSPNGSKCSSKEHIRRQDQAEL</sequence>
<evidence type="ECO:0000313" key="4">
    <source>
        <dbReference type="Proteomes" id="UP001642260"/>
    </source>
</evidence>
<feature type="region of interest" description="Disordered" evidence="1">
    <location>
        <begin position="69"/>
        <end position="91"/>
    </location>
</feature>
<keyword evidence="2" id="KW-0472">Membrane</keyword>
<evidence type="ECO:0000256" key="2">
    <source>
        <dbReference type="SAM" id="Phobius"/>
    </source>
</evidence>
<dbReference type="Proteomes" id="UP001642260">
    <property type="component" value="Unassembled WGS sequence"/>
</dbReference>
<evidence type="ECO:0000313" key="3">
    <source>
        <dbReference type="EMBL" id="CAH8350817.1"/>
    </source>
</evidence>
<organism evidence="3 4">
    <name type="scientific">Eruca vesicaria subsp. sativa</name>
    <name type="common">Garden rocket</name>
    <name type="synonym">Eruca sativa</name>
    <dbReference type="NCBI Taxonomy" id="29727"/>
    <lineage>
        <taxon>Eukaryota</taxon>
        <taxon>Viridiplantae</taxon>
        <taxon>Streptophyta</taxon>
        <taxon>Embryophyta</taxon>
        <taxon>Tracheophyta</taxon>
        <taxon>Spermatophyta</taxon>
        <taxon>Magnoliopsida</taxon>
        <taxon>eudicotyledons</taxon>
        <taxon>Gunneridae</taxon>
        <taxon>Pentapetalae</taxon>
        <taxon>rosids</taxon>
        <taxon>malvids</taxon>
        <taxon>Brassicales</taxon>
        <taxon>Brassicaceae</taxon>
        <taxon>Brassiceae</taxon>
        <taxon>Eruca</taxon>
    </lineage>
</organism>
<evidence type="ECO:0000256" key="1">
    <source>
        <dbReference type="SAM" id="MobiDB-lite"/>
    </source>
</evidence>
<protein>
    <submittedName>
        <fullName evidence="3">Uncharacterized protein</fullName>
    </submittedName>
</protein>
<accession>A0ABC8K458</accession>
<name>A0ABC8K458_ERUVS</name>
<dbReference type="AlphaFoldDB" id="A0ABC8K458"/>
<comment type="caution">
    <text evidence="3">The sequence shown here is derived from an EMBL/GenBank/DDBJ whole genome shotgun (WGS) entry which is preliminary data.</text>
</comment>
<keyword evidence="2" id="KW-0812">Transmembrane</keyword>